<evidence type="ECO:0000313" key="2">
    <source>
        <dbReference type="Proteomes" id="UP001165960"/>
    </source>
</evidence>
<gene>
    <name evidence="1" type="ORF">DSO57_1012857</name>
</gene>
<dbReference type="Proteomes" id="UP001165960">
    <property type="component" value="Unassembled WGS sequence"/>
</dbReference>
<proteinExistence type="predicted"/>
<keyword evidence="2" id="KW-1185">Reference proteome</keyword>
<name>A0ACC2RWU9_9FUNG</name>
<protein>
    <submittedName>
        <fullName evidence="1">Uncharacterized protein</fullName>
    </submittedName>
</protein>
<comment type="caution">
    <text evidence="1">The sequence shown here is derived from an EMBL/GenBank/DDBJ whole genome shotgun (WGS) entry which is preliminary data.</text>
</comment>
<accession>A0ACC2RWU9</accession>
<evidence type="ECO:0000313" key="1">
    <source>
        <dbReference type="EMBL" id="KAJ9054577.1"/>
    </source>
</evidence>
<organism evidence="1 2">
    <name type="scientific">Entomophthora muscae</name>
    <dbReference type="NCBI Taxonomy" id="34485"/>
    <lineage>
        <taxon>Eukaryota</taxon>
        <taxon>Fungi</taxon>
        <taxon>Fungi incertae sedis</taxon>
        <taxon>Zoopagomycota</taxon>
        <taxon>Entomophthoromycotina</taxon>
        <taxon>Entomophthoromycetes</taxon>
        <taxon>Entomophthorales</taxon>
        <taxon>Entomophthoraceae</taxon>
        <taxon>Entomophthora</taxon>
    </lineage>
</organism>
<reference evidence="1" key="1">
    <citation type="submission" date="2022-04" db="EMBL/GenBank/DDBJ databases">
        <title>Genome of the entomopathogenic fungus Entomophthora muscae.</title>
        <authorList>
            <person name="Elya C."/>
            <person name="Lovett B.R."/>
            <person name="Lee E."/>
            <person name="Macias A.M."/>
            <person name="Hajek A.E."/>
            <person name="De Bivort B.L."/>
            <person name="Kasson M.T."/>
            <person name="De Fine Licht H.H."/>
            <person name="Stajich J.E."/>
        </authorList>
    </citation>
    <scope>NUCLEOTIDE SEQUENCE</scope>
    <source>
        <strain evidence="1">Berkeley</strain>
    </source>
</reference>
<dbReference type="EMBL" id="QTSX02006436">
    <property type="protein sequence ID" value="KAJ9054577.1"/>
    <property type="molecule type" value="Genomic_DNA"/>
</dbReference>
<sequence>MSGHMKVQKVMVQPINLMFKHFQNRTKVVIWLFDRPQEFIEGLISGFDEFMNIVMDEAHKINKATNSRQSLGRILLKGENISLIQTAPTTS</sequence>